<evidence type="ECO:0000256" key="1">
    <source>
        <dbReference type="ARBA" id="ARBA00004613"/>
    </source>
</evidence>
<dbReference type="Gene3D" id="3.30.160.710">
    <property type="match status" value="1"/>
</dbReference>
<feature type="domain" description="Filamentous haemagglutinin FhaB/tRNA nuclease CdiA-like TPS" evidence="5">
    <location>
        <begin position="32"/>
        <end position="143"/>
    </location>
</feature>
<keyword evidence="3" id="KW-0732">Signal</keyword>
<dbReference type="SMART" id="SM00912">
    <property type="entry name" value="Haemagg_act"/>
    <property type="match status" value="1"/>
</dbReference>
<evidence type="ECO:0000256" key="2">
    <source>
        <dbReference type="ARBA" id="ARBA00022525"/>
    </source>
</evidence>
<evidence type="ECO:0000256" key="4">
    <source>
        <dbReference type="SAM" id="MobiDB-lite"/>
    </source>
</evidence>
<gene>
    <name evidence="6" type="ORF">DS843_24385</name>
</gene>
<keyword evidence="7" id="KW-1185">Reference proteome</keyword>
<evidence type="ECO:0000259" key="5">
    <source>
        <dbReference type="SMART" id="SM00912"/>
    </source>
</evidence>
<reference evidence="6 7" key="1">
    <citation type="submission" date="2018-07" db="EMBL/GenBank/DDBJ databases">
        <title>Genome sequence of Azospirillum sp. ATCC 49961.</title>
        <authorList>
            <person name="Sant'Anna F.H."/>
            <person name="Baldani J.I."/>
            <person name="Zilli J.E."/>
            <person name="Reis V.M."/>
            <person name="Hartmann A."/>
            <person name="Cruz L."/>
            <person name="de Souza E.M."/>
            <person name="de Oliveira Pedrosa F."/>
            <person name="Passaglia L.M.P."/>
        </authorList>
    </citation>
    <scope>NUCLEOTIDE SEQUENCE [LARGE SCALE GENOMIC DNA]</scope>
    <source>
        <strain evidence="6 7">ATCC 49961</strain>
    </source>
</reference>
<comment type="caution">
    <text evidence="6">The sequence shown here is derived from an EMBL/GenBank/DDBJ whole genome shotgun (WGS) entry which is preliminary data.</text>
</comment>
<feature type="compositionally biased region" description="Basic and acidic residues" evidence="4">
    <location>
        <begin position="300"/>
        <end position="321"/>
    </location>
</feature>
<dbReference type="PANTHER" id="PTHR12338:SF8">
    <property type="entry name" value="HEME_HEMOPEXIN-BINDING PROTEIN"/>
    <property type="match status" value="1"/>
</dbReference>
<evidence type="ECO:0000256" key="3">
    <source>
        <dbReference type="ARBA" id="ARBA00022729"/>
    </source>
</evidence>
<dbReference type="EMBL" id="QOKW01000026">
    <property type="protein sequence ID" value="KAA0677136.1"/>
    <property type="molecule type" value="Genomic_DNA"/>
</dbReference>
<dbReference type="InterPro" id="IPR008638">
    <property type="entry name" value="FhaB/CdiA-like_TPS"/>
</dbReference>
<dbReference type="GO" id="GO:0005576">
    <property type="term" value="C:extracellular region"/>
    <property type="evidence" value="ECO:0007669"/>
    <property type="project" value="UniProtKB-SubCell"/>
</dbReference>
<name>A0A9W7KPX8_9PROT</name>
<keyword evidence="2" id="KW-0964">Secreted</keyword>
<dbReference type="InterPro" id="IPR050909">
    <property type="entry name" value="Bact_Autotransporter_VF"/>
</dbReference>
<accession>A0A9W7KPX8</accession>
<dbReference type="Pfam" id="PF07581">
    <property type="entry name" value="Glug"/>
    <property type="match status" value="2"/>
</dbReference>
<dbReference type="InterPro" id="IPR041286">
    <property type="entry name" value="MBG_2"/>
</dbReference>
<comment type="subcellular location">
    <subcellularLocation>
        <location evidence="1">Secreted</location>
    </subcellularLocation>
</comment>
<dbReference type="Gene3D" id="2.160.20.10">
    <property type="entry name" value="Single-stranded right-handed beta-helix, Pectin lyase-like"/>
    <property type="match status" value="1"/>
</dbReference>
<dbReference type="Pfam" id="PF05860">
    <property type="entry name" value="TPS"/>
    <property type="match status" value="1"/>
</dbReference>
<dbReference type="Proteomes" id="UP000480854">
    <property type="component" value="Unassembled WGS sequence"/>
</dbReference>
<dbReference type="Pfam" id="PF18676">
    <property type="entry name" value="MBG_2"/>
    <property type="match status" value="7"/>
</dbReference>
<dbReference type="InterPro" id="IPR011493">
    <property type="entry name" value="GLUG"/>
</dbReference>
<organism evidence="6 7">
    <name type="scientific">Roseomonas genomospecies 6</name>
    <dbReference type="NCBI Taxonomy" id="214106"/>
    <lineage>
        <taxon>Bacteria</taxon>
        <taxon>Pseudomonadati</taxon>
        <taxon>Pseudomonadota</taxon>
        <taxon>Alphaproteobacteria</taxon>
        <taxon>Acetobacterales</taxon>
        <taxon>Roseomonadaceae</taxon>
        <taxon>Roseomonas</taxon>
    </lineage>
</organism>
<dbReference type="InterPro" id="IPR011050">
    <property type="entry name" value="Pectin_lyase_fold/virulence"/>
</dbReference>
<dbReference type="NCBIfam" id="TIGR01901">
    <property type="entry name" value="adhes_NPXG"/>
    <property type="match status" value="1"/>
</dbReference>
<feature type="region of interest" description="Disordered" evidence="4">
    <location>
        <begin position="279"/>
        <end position="357"/>
    </location>
</feature>
<protein>
    <submittedName>
        <fullName evidence="6">Filamentous hemagglutinin N-terminal domain-containing protein</fullName>
    </submittedName>
</protein>
<dbReference type="InterPro" id="IPR012334">
    <property type="entry name" value="Pectin_lyas_fold"/>
</dbReference>
<sequence>MHATGRMIGRGGLAFALLNGTALTPLHSAAAGETLPVGGHFTAGSGRIENQPGAMRIEQTSRTGIVEWQGFSVGAGKSVHVENGAGATLNRVTGPLPSRIDGALTATGSLYLVNRAGIVVGKEGRVDTGGSFYASTHDIADSAFTAQKDQLFAGQSKAAVVNMGTIASRTGDVALIARFVRNEGKIAAPKGTAALLAGYEVLAKETADGDGRFAVRVGGADTDAVNTGTIDAANAEMRANGGHLYALAGNTGGVIKATGVARKDGRVFLTAGESGSVTVEAPVSAQRRSDENASPPAGRTKSERTKADRTQADAAPKEAARRTPPSTPTSSATPTRRRERSGGDIRISGGTVTVGGSVSAAGRNGGAGGTLVATGASVVLTGKAALDVSGATGGALLVGGDFQGGGNPATRILGESVATARTVTVADGARLSADGTDGRGGRIVVWSDGDTRFAGMVSARGTTTGGDAEVSGKARLAFTGRVDLSGGAGGFGTLLLDPHNLTISDAADSGLSGFSANADDSVLNVTTLTTALATANVVVTTGTNGTQAGDITVAAPVSWTSGSTLMLSASRDVVVNAALSGGAGAKVILRADSGGTGTGTVRIADGVTATATGGVSVFYNPTAYTSPVSYAALAGTGTAVTAYMLVNSVENLQAIGGNLAGTYALGRDIDAGSTFLWNQGAGFTPLGSAVTPFTGLFDGQDHSVTGLVINRPQSDDVGLFGVVGAAGTVRDVRLLGGTVVGANRVGALAGTSAGTINWASATGPVTGQGSAVGGLIGKSTGTVGQSFATGAVSGQGDGVGGLIGESGGAVAQLYASGAVTGQGSAVGGLIGRMTGGSLSHAYALGAVTAQGGKAGGLAGEVADTVTVTQTYSTGAVTGASEAGGLIGVNGGTVTLSYWDTQTSGKAAGAGSGNASGMTGLTTQQARRWRTDSNFAYQGWDFDSTWSNDSWIMMKENNKVDMRPMGKWESARTGVDGVATVTNLHQLQLIANETLAGRRRDVRLGADIDASETDGASAAGIWSTAGFAPLGTESLPFRKNFDGQGHVIRQLFINRPDRMIGVGLFGVTFAYNGLEKTTIRDVGVVGGRIKGYYSVGGLVGTAYNTDIINSYAAVDVEGQAAVGGLAGDISQFSSIVRSHATGTVTSLIQQDSSAVGGLVGVIYGAVRQSYATGAVTGWSDVGGLVGIAASESSIDQSYATGTVTAQGDRVGGLAGSLNRGGSLATSIARSYATGAVTGQGQSIGGLVGESSVSLGNTIPPTITHSYATGKVTGAGTAVGGFIGTSAGGITDSYWDSETTAQTTGVGSGPTTGVSGLTTAQARQSASYSGWDFTADWYQTADLRPVGRWEAAQAGADGVATITNARQLLLAGVAPAGSYRLAADLDAAATAGTDTAGIWGSGGFVPLGSSANPFTGRFDGRGHAVKALTVNRPLADDVGLFGVVGAGGVVSNLALTGGSSLTGGNRVGAIAGSNAGTITQSYSTAAVTGQGQSVGGLAGTNSGTITQSYSDGAVSGQDRAGGLVGTNSGTVLQTYATGAVTAQVGDAGGLAGRNDVGGTIGQSHAGGAVTAQGSAGGLVGDNAGTVTASYWDSDGSGQAAATGSGAVTGMTGLTAAQMRDAASFGGFDATVWAAANGTVSPRLFGVSGVVGLAHGIRYGDDPEAAPITLHGASVWNSVSGLVSSSMAATMNVGAYANALDTSGIAGTFSGAVAARVVNLGGAVTPAPLTVTAGNGTMAYGSTVPTLGYTVSGWKNGQGDSLLTGVVVSTDATATSNVGSGYVSTASGGTLGGAAANNYTLSYVAGAFSVTPAILTVTPNGTMVYGSTSPSYAFTASGWKNGQSDANLTSLSYATDATATSNVGSYASTASGGTLAGAAAGNYTLSYAAGGFSVTPATLTVTPSGTMTYGSTSPSFGFTASGWKNGQSDANLTGLSYATDATATSNVGSDYSATASGGTLGGAAAGNYTLSYAAGGFAVTPAALTVTPSGTMVYGSTSPTYAFTASGWKNGQGDSLLTGVVISTDATATSNVGSYSATASGGTLGGAAAGNYTLSYAAGGFAITPAALTVTPNGTMTYGATSPSYAFTASGWKNGQGDANLSGLSYATDATATSNVGSYASTASGGTLGGAAAGNYTLSYAAGGFSVTPAALTVTPSGTMTYGATSPSFGFTASGWKNGQGDSLLTGLSYATDATATSNVGSYSATASGGTLGGAAAGNYTLSYAAGGFAITPAALTVTPSGTMTYGATSPSFGFIASGWKNGQSDANLSGLSYATDATATSNVGSY</sequence>
<evidence type="ECO:0000313" key="6">
    <source>
        <dbReference type="EMBL" id="KAA0677136.1"/>
    </source>
</evidence>
<dbReference type="PANTHER" id="PTHR12338">
    <property type="entry name" value="AUTOTRANSPORTER"/>
    <property type="match status" value="1"/>
</dbReference>
<proteinExistence type="predicted"/>
<evidence type="ECO:0000313" key="7">
    <source>
        <dbReference type="Proteomes" id="UP000480854"/>
    </source>
</evidence>
<feature type="compositionally biased region" description="Low complexity" evidence="4">
    <location>
        <begin position="322"/>
        <end position="334"/>
    </location>
</feature>
<dbReference type="SUPFAM" id="SSF51126">
    <property type="entry name" value="Pectin lyase-like"/>
    <property type="match status" value="1"/>
</dbReference>
<feature type="compositionally biased region" description="Low complexity" evidence="4">
    <location>
        <begin position="348"/>
        <end position="357"/>
    </location>
</feature>
<feature type="non-terminal residue" evidence="6">
    <location>
        <position position="2284"/>
    </location>
</feature>
<dbReference type="Gene3D" id="2.160.20.110">
    <property type="match status" value="3"/>
</dbReference>